<dbReference type="Pfam" id="PF02687">
    <property type="entry name" value="FtsX"/>
    <property type="match status" value="2"/>
</dbReference>
<keyword evidence="4 6" id="KW-1133">Transmembrane helix</keyword>
<evidence type="ECO:0000256" key="4">
    <source>
        <dbReference type="ARBA" id="ARBA00022989"/>
    </source>
</evidence>
<feature type="transmembrane region" description="Helical" evidence="6">
    <location>
        <begin position="680"/>
        <end position="704"/>
    </location>
</feature>
<accession>A0A1G5G8Y7</accession>
<evidence type="ECO:0000313" key="10">
    <source>
        <dbReference type="Proteomes" id="UP000199354"/>
    </source>
</evidence>
<dbReference type="EMBL" id="FMVF01000006">
    <property type="protein sequence ID" value="SCY47208.1"/>
    <property type="molecule type" value="Genomic_DNA"/>
</dbReference>
<reference evidence="9 10" key="1">
    <citation type="submission" date="2016-10" db="EMBL/GenBank/DDBJ databases">
        <authorList>
            <person name="de Groot N.N."/>
        </authorList>
    </citation>
    <scope>NUCLEOTIDE SEQUENCE [LARGE SCALE GENOMIC DNA]</scope>
    <source>
        <strain evidence="9 10">CGMCC 1.7031</strain>
    </source>
</reference>
<dbReference type="GO" id="GO:0022857">
    <property type="term" value="F:transmembrane transporter activity"/>
    <property type="evidence" value="ECO:0007669"/>
    <property type="project" value="TreeGrafter"/>
</dbReference>
<keyword evidence="10" id="KW-1185">Reference proteome</keyword>
<dbReference type="RefSeq" id="WP_091141652.1">
    <property type="nucleotide sequence ID" value="NZ_FMVF01000006.1"/>
</dbReference>
<feature type="transmembrane region" description="Helical" evidence="6">
    <location>
        <begin position="381"/>
        <end position="404"/>
    </location>
</feature>
<dbReference type="PANTHER" id="PTHR30572:SF18">
    <property type="entry name" value="ABC-TYPE MACROLIDE FAMILY EXPORT SYSTEM PERMEASE COMPONENT 2"/>
    <property type="match status" value="1"/>
</dbReference>
<dbReference type="OrthoDB" id="8740261at2"/>
<feature type="domain" description="MacB-like periplasmic core" evidence="8">
    <location>
        <begin position="20"/>
        <end position="233"/>
    </location>
</feature>
<evidence type="ECO:0000256" key="3">
    <source>
        <dbReference type="ARBA" id="ARBA00022692"/>
    </source>
</evidence>
<dbReference type="InterPro" id="IPR050250">
    <property type="entry name" value="Macrolide_Exporter_MacB"/>
</dbReference>
<dbReference type="Pfam" id="PF12704">
    <property type="entry name" value="MacB_PCD"/>
    <property type="match status" value="2"/>
</dbReference>
<evidence type="ECO:0000313" key="9">
    <source>
        <dbReference type="EMBL" id="SCY47208.1"/>
    </source>
</evidence>
<evidence type="ECO:0000256" key="1">
    <source>
        <dbReference type="ARBA" id="ARBA00004651"/>
    </source>
</evidence>
<feature type="domain" description="ABC3 transporter permease C-terminal" evidence="7">
    <location>
        <begin position="684"/>
        <end position="795"/>
    </location>
</feature>
<feature type="transmembrane region" description="Helical" evidence="6">
    <location>
        <begin position="425"/>
        <end position="449"/>
    </location>
</feature>
<evidence type="ECO:0000259" key="7">
    <source>
        <dbReference type="Pfam" id="PF02687"/>
    </source>
</evidence>
<protein>
    <submittedName>
        <fullName evidence="9">Putative ABC transport system permease protein</fullName>
    </submittedName>
</protein>
<evidence type="ECO:0000256" key="5">
    <source>
        <dbReference type="ARBA" id="ARBA00023136"/>
    </source>
</evidence>
<proteinExistence type="predicted"/>
<comment type="subcellular location">
    <subcellularLocation>
        <location evidence="1">Cell membrane</location>
        <topology evidence="1">Multi-pass membrane protein</topology>
    </subcellularLocation>
</comment>
<keyword evidence="2" id="KW-1003">Cell membrane</keyword>
<evidence type="ECO:0000256" key="2">
    <source>
        <dbReference type="ARBA" id="ARBA00022475"/>
    </source>
</evidence>
<feature type="domain" description="ABC3 transporter permease C-terminal" evidence="7">
    <location>
        <begin position="296"/>
        <end position="402"/>
    </location>
</feature>
<sequence>MIRNWLKIFIYQLRQSLLFSGLNTLGLAIGIAGIVFAILYWNEEHSYNAWNPEKDKVFQVVVDMGKDMRWAYNVAPLGPILKEKAPEVESILYYNNNYFNEIFKYNGKKELVERIFDAQAPFFSMFPFEFVKGSAQNPVPDNNSVALSEKTAERIFGSVDPMGKIIQYAGRDLVVKDVYRIPGKSSVMPDAVINFMKAKLDGNMTEWGNFNFGMSVKLKDPADRAAVEKKIDDIFYEHRTLSWAKEAGMTPEAFAEKYGNLKSSLEPLSTVRLHATADGYPEGSGNYQFLLIMAGLSVLILILSIVNYVNLATANAIKRAKEVGVRKIIGASKGNIVWQFLFETTLLSLFAVLLSLAIVELSLPYYNEFLNKELVMVGAQFYWQIACVFVAVVVVAGIFPAMYVANFESLKVLKGNFGRSKSGVWLRNGMLILQFSIASFFIIGSYIVYSQVNYISNKDLGFKGNQVMSVLFRFKQGETNFDRYKMIKQELLKIKGVVDVSAGGFDFGSGSGSSSGFSYKGGQNIQAKNMPMDYNMLDMMNIKLVDGRSFDPKIASDTVNVMMVNQTAAAMIGAKNTLGTEIDWNNNKLKIIGVVQDFHVTGPHEQIPPMAFFHYKTIKWMQENMSKIFIKIDPQNTEGTLAAIEKFWTQKVDTEYPFGYQFVDQKFARTYEQFVKQKNLFSLLNIVVILIALFGLFALASYSIERRMKEIAIRKTLGAETSSLLKELSRQYLVFCVIGFVVAFVPTLYVLQLWLENFAYRISISVAPFVIGFVVLCALTIAIVLAKAYQATRIDVLKYLKYE</sequence>
<gene>
    <name evidence="9" type="ORF">SAMN02927903_01469</name>
</gene>
<feature type="transmembrane region" description="Helical" evidence="6">
    <location>
        <begin position="336"/>
        <end position="361"/>
    </location>
</feature>
<dbReference type="GO" id="GO:0005886">
    <property type="term" value="C:plasma membrane"/>
    <property type="evidence" value="ECO:0007669"/>
    <property type="project" value="UniProtKB-SubCell"/>
</dbReference>
<feature type="transmembrane region" description="Helical" evidence="6">
    <location>
        <begin position="758"/>
        <end position="785"/>
    </location>
</feature>
<evidence type="ECO:0000259" key="8">
    <source>
        <dbReference type="Pfam" id="PF12704"/>
    </source>
</evidence>
<name>A0A1G5G8Y7_9FLAO</name>
<dbReference type="AlphaFoldDB" id="A0A1G5G8Y7"/>
<feature type="transmembrane region" description="Helical" evidence="6">
    <location>
        <begin position="732"/>
        <end position="752"/>
    </location>
</feature>
<dbReference type="InterPro" id="IPR025857">
    <property type="entry name" value="MacB_PCD"/>
</dbReference>
<organism evidence="9 10">
    <name type="scientific">Flavobacterium caeni</name>
    <dbReference type="NCBI Taxonomy" id="490189"/>
    <lineage>
        <taxon>Bacteria</taxon>
        <taxon>Pseudomonadati</taxon>
        <taxon>Bacteroidota</taxon>
        <taxon>Flavobacteriia</taxon>
        <taxon>Flavobacteriales</taxon>
        <taxon>Flavobacteriaceae</taxon>
        <taxon>Flavobacterium</taxon>
    </lineage>
</organism>
<dbReference type="Proteomes" id="UP000199354">
    <property type="component" value="Unassembled WGS sequence"/>
</dbReference>
<keyword evidence="5 6" id="KW-0472">Membrane</keyword>
<feature type="transmembrane region" description="Helical" evidence="6">
    <location>
        <begin position="289"/>
        <end position="311"/>
    </location>
</feature>
<feature type="transmembrane region" description="Helical" evidence="6">
    <location>
        <begin position="21"/>
        <end position="41"/>
    </location>
</feature>
<dbReference type="PANTHER" id="PTHR30572">
    <property type="entry name" value="MEMBRANE COMPONENT OF TRANSPORTER-RELATED"/>
    <property type="match status" value="1"/>
</dbReference>
<dbReference type="InterPro" id="IPR003838">
    <property type="entry name" value="ABC3_permease_C"/>
</dbReference>
<keyword evidence="3 6" id="KW-0812">Transmembrane</keyword>
<dbReference type="STRING" id="490189.SAMN02927903_01469"/>
<feature type="domain" description="MacB-like periplasmic core" evidence="8">
    <location>
        <begin position="434"/>
        <end position="644"/>
    </location>
</feature>
<evidence type="ECO:0000256" key="6">
    <source>
        <dbReference type="SAM" id="Phobius"/>
    </source>
</evidence>